<dbReference type="EMBL" id="JAHWXQ010000005">
    <property type="protein sequence ID" value="MBW3366596.1"/>
    <property type="molecule type" value="Genomic_DNA"/>
</dbReference>
<feature type="domain" description="Acyltransferase 3" evidence="8">
    <location>
        <begin position="17"/>
        <end position="339"/>
    </location>
</feature>
<evidence type="ECO:0000259" key="8">
    <source>
        <dbReference type="Pfam" id="PF01757"/>
    </source>
</evidence>
<evidence type="ECO:0000256" key="3">
    <source>
        <dbReference type="ARBA" id="ARBA00022475"/>
    </source>
</evidence>
<name>A0ABS6XFD5_9BACT</name>
<feature type="transmembrane region" description="Helical" evidence="7">
    <location>
        <begin position="250"/>
        <end position="268"/>
    </location>
</feature>
<evidence type="ECO:0000313" key="10">
    <source>
        <dbReference type="Proteomes" id="UP000774935"/>
    </source>
</evidence>
<gene>
    <name evidence="9" type="ORF">KYK27_16165</name>
</gene>
<dbReference type="PANTHER" id="PTHR40074:SF2">
    <property type="entry name" value="O-ACETYLTRANSFERASE WECH"/>
    <property type="match status" value="1"/>
</dbReference>
<keyword evidence="9" id="KW-0808">Transferase</keyword>
<keyword evidence="6 7" id="KW-0472">Membrane</keyword>
<evidence type="ECO:0000256" key="5">
    <source>
        <dbReference type="ARBA" id="ARBA00022989"/>
    </source>
</evidence>
<feature type="transmembrane region" description="Helical" evidence="7">
    <location>
        <begin position="177"/>
        <end position="202"/>
    </location>
</feature>
<feature type="transmembrane region" description="Helical" evidence="7">
    <location>
        <begin position="53"/>
        <end position="76"/>
    </location>
</feature>
<proteinExistence type="inferred from homology"/>
<protein>
    <submittedName>
        <fullName evidence="9">Acyltransferase</fullName>
    </submittedName>
</protein>
<dbReference type="Pfam" id="PF01757">
    <property type="entry name" value="Acyl_transf_3"/>
    <property type="match status" value="1"/>
</dbReference>
<dbReference type="Proteomes" id="UP000774935">
    <property type="component" value="Unassembled WGS sequence"/>
</dbReference>
<reference evidence="9 10" key="1">
    <citation type="submission" date="2021-07" db="EMBL/GenBank/DDBJ databases">
        <authorList>
            <person name="Kim M.K."/>
        </authorList>
    </citation>
    <scope>NUCLEOTIDE SEQUENCE [LARGE SCALE GENOMIC DNA]</scope>
    <source>
        <strain evidence="9 10">HLY7-15</strain>
    </source>
</reference>
<comment type="caution">
    <text evidence="9">The sequence shown here is derived from an EMBL/GenBank/DDBJ whole genome shotgun (WGS) entry which is preliminary data.</text>
</comment>
<comment type="subcellular location">
    <subcellularLocation>
        <location evidence="1">Cell membrane</location>
        <topology evidence="1">Multi-pass membrane protein</topology>
    </subcellularLocation>
</comment>
<dbReference type="PANTHER" id="PTHR40074">
    <property type="entry name" value="O-ACETYLTRANSFERASE WECH"/>
    <property type="match status" value="1"/>
</dbReference>
<dbReference type="RefSeq" id="WP_199111345.1">
    <property type="nucleotide sequence ID" value="NZ_JAHWXQ010000005.1"/>
</dbReference>
<keyword evidence="5 7" id="KW-1133">Transmembrane helix</keyword>
<comment type="similarity">
    <text evidence="2">Belongs to the acyltransferase 3 family.</text>
</comment>
<keyword evidence="9" id="KW-0012">Acyltransferase</keyword>
<feature type="transmembrane region" description="Helical" evidence="7">
    <location>
        <begin position="151"/>
        <end position="170"/>
    </location>
</feature>
<dbReference type="GO" id="GO:0016746">
    <property type="term" value="F:acyltransferase activity"/>
    <property type="evidence" value="ECO:0007669"/>
    <property type="project" value="UniProtKB-KW"/>
</dbReference>
<evidence type="ECO:0000313" key="9">
    <source>
        <dbReference type="EMBL" id="MBW3366596.1"/>
    </source>
</evidence>
<keyword evidence="4 7" id="KW-0812">Transmembrane</keyword>
<keyword evidence="10" id="KW-1185">Reference proteome</keyword>
<keyword evidence="3" id="KW-1003">Cell membrane</keyword>
<dbReference type="InterPro" id="IPR002656">
    <property type="entry name" value="Acyl_transf_3_dom"/>
</dbReference>
<accession>A0ABS6XFD5</accession>
<feature type="transmembrane region" description="Helical" evidence="7">
    <location>
        <begin position="222"/>
        <end position="238"/>
    </location>
</feature>
<organism evidence="9 10">
    <name type="scientific">Pontibacter populi</name>
    <dbReference type="NCBI Taxonomy" id="890055"/>
    <lineage>
        <taxon>Bacteria</taxon>
        <taxon>Pseudomonadati</taxon>
        <taxon>Bacteroidota</taxon>
        <taxon>Cytophagia</taxon>
        <taxon>Cytophagales</taxon>
        <taxon>Hymenobacteraceae</taxon>
        <taxon>Pontibacter</taxon>
    </lineage>
</organism>
<evidence type="ECO:0000256" key="6">
    <source>
        <dbReference type="ARBA" id="ARBA00023136"/>
    </source>
</evidence>
<feature type="transmembrane region" description="Helical" evidence="7">
    <location>
        <begin position="280"/>
        <end position="299"/>
    </location>
</feature>
<evidence type="ECO:0000256" key="4">
    <source>
        <dbReference type="ARBA" id="ARBA00022692"/>
    </source>
</evidence>
<evidence type="ECO:0000256" key="1">
    <source>
        <dbReference type="ARBA" id="ARBA00004651"/>
    </source>
</evidence>
<sequence>MEQIDKQLSFKIRLLSLVSMILVVYVHAYTLDLNGFAGALTEHKNYNTFIQDFISHGIARVATPLFFTVSGFLFFIGFKPKAAVILQKLHKRIPSLLIPFLLWSAFGIGLYYVLQLFPSITPYFPNRIIRDMSSEQLLTTLILHPIPYQLWFLRDLMMLALVATAVWLLVKYLQENFLALLAIAWFADLDFGIFVSESLLFFSVGCYLKTNPVLLAKIKANYNFLPVLFAWVGLLVFKTELSFLGYENQVVLMLLHKLAIVIGFVATWRCINTVADKTRIINRKWLFSAVSPFFIYAFHEPLLTIIKKGLLIMLYSGTEITSLLVYLFAPIVVILASIVAGEVLRRTTPCLFQVITGNRDKPTTKQEHISPKQEPILVKTQV</sequence>
<evidence type="ECO:0000256" key="7">
    <source>
        <dbReference type="SAM" id="Phobius"/>
    </source>
</evidence>
<evidence type="ECO:0000256" key="2">
    <source>
        <dbReference type="ARBA" id="ARBA00007400"/>
    </source>
</evidence>
<feature type="transmembrane region" description="Helical" evidence="7">
    <location>
        <begin position="96"/>
        <end position="114"/>
    </location>
</feature>
<feature type="transmembrane region" description="Helical" evidence="7">
    <location>
        <begin position="12"/>
        <end position="31"/>
    </location>
</feature>
<feature type="transmembrane region" description="Helical" evidence="7">
    <location>
        <begin position="320"/>
        <end position="340"/>
    </location>
</feature>